<evidence type="ECO:0008006" key="3">
    <source>
        <dbReference type="Google" id="ProtNLM"/>
    </source>
</evidence>
<accession>A0A844FFW4</accession>
<organism evidence="1 2">
    <name type="scientific">Anaerosalibacter bizertensis</name>
    <dbReference type="NCBI Taxonomy" id="932217"/>
    <lineage>
        <taxon>Bacteria</taxon>
        <taxon>Bacillati</taxon>
        <taxon>Bacillota</taxon>
        <taxon>Tissierellia</taxon>
        <taxon>Tissierellales</taxon>
        <taxon>Sporanaerobacteraceae</taxon>
        <taxon>Anaerosalibacter</taxon>
    </lineage>
</organism>
<name>A0A844FFW4_9FIRM</name>
<reference evidence="1 2" key="1">
    <citation type="submission" date="2019-08" db="EMBL/GenBank/DDBJ databases">
        <title>In-depth cultivation of the pig gut microbiome towards novel bacterial diversity and tailored functional studies.</title>
        <authorList>
            <person name="Wylensek D."/>
            <person name="Hitch T.C.A."/>
            <person name="Clavel T."/>
        </authorList>
    </citation>
    <scope>NUCLEOTIDE SEQUENCE [LARGE SCALE GENOMIC DNA]</scope>
    <source>
        <strain evidence="1 2">Med78-601-WT-4W-RMD-3</strain>
    </source>
</reference>
<dbReference type="SUPFAM" id="SSF53067">
    <property type="entry name" value="Actin-like ATPase domain"/>
    <property type="match status" value="1"/>
</dbReference>
<evidence type="ECO:0000313" key="2">
    <source>
        <dbReference type="Proteomes" id="UP000462760"/>
    </source>
</evidence>
<dbReference type="CDD" id="cd24049">
    <property type="entry name" value="ASKHA_NBD_PilM"/>
    <property type="match status" value="1"/>
</dbReference>
<sequence length="332" mass="38109">MLTSSKYKEEEPLNIKRLFLPKKVLSIDIGTYETKVVEGKKTNEGLDINKSFSFLTPEGAYEDGYILENELLHYVFKKEFNKNKLSSNTAYITIKSNSLIKKEIELPSVSHNEIKGILKYETKEYLPVEIKDFIIQYKIINKVKNRDIEKLNVLLVAVPKKIVESHFIFLKDLGLKPTVLDLQLNSSSKLFKYNSVVNGEYNIENNTFAIIDLSYLSTDVTIIKNGDILLNENIPDSVQLSEEGLNRGTRNINNLIEKISLIFQKYKTKHIKDQIEMIFLYGGFSNIEDIDLIFENSLNIPSVIVKSMDKIYLSEDLNKYVNCIGSIIRVEG</sequence>
<dbReference type="PANTHER" id="PTHR32432:SF3">
    <property type="entry name" value="ETHANOLAMINE UTILIZATION PROTEIN EUTJ"/>
    <property type="match status" value="1"/>
</dbReference>
<dbReference type="EMBL" id="VULR01000004">
    <property type="protein sequence ID" value="MSS42855.1"/>
    <property type="molecule type" value="Genomic_DNA"/>
</dbReference>
<dbReference type="InterPro" id="IPR005883">
    <property type="entry name" value="PilM"/>
</dbReference>
<dbReference type="Gene3D" id="3.30.420.40">
    <property type="match status" value="2"/>
</dbReference>
<dbReference type="AlphaFoldDB" id="A0A844FFW4"/>
<dbReference type="Pfam" id="PF11104">
    <property type="entry name" value="PilM_2"/>
    <property type="match status" value="1"/>
</dbReference>
<protein>
    <recommendedName>
        <fullName evidence="3">Type IV pilus assembly protein PilM</fullName>
    </recommendedName>
</protein>
<gene>
    <name evidence="1" type="ORF">FYJ27_03785</name>
</gene>
<comment type="caution">
    <text evidence="1">The sequence shown here is derived from an EMBL/GenBank/DDBJ whole genome shotgun (WGS) entry which is preliminary data.</text>
</comment>
<proteinExistence type="predicted"/>
<evidence type="ECO:0000313" key="1">
    <source>
        <dbReference type="EMBL" id="MSS42855.1"/>
    </source>
</evidence>
<dbReference type="InterPro" id="IPR050696">
    <property type="entry name" value="FtsA/MreB"/>
</dbReference>
<dbReference type="InterPro" id="IPR043129">
    <property type="entry name" value="ATPase_NBD"/>
</dbReference>
<dbReference type="Proteomes" id="UP000462760">
    <property type="component" value="Unassembled WGS sequence"/>
</dbReference>
<dbReference type="PANTHER" id="PTHR32432">
    <property type="entry name" value="CELL DIVISION PROTEIN FTSA-RELATED"/>
    <property type="match status" value="1"/>
</dbReference>
<dbReference type="Gene3D" id="3.30.1490.300">
    <property type="match status" value="1"/>
</dbReference>